<feature type="region of interest" description="Disordered" evidence="1">
    <location>
        <begin position="53"/>
        <end position="106"/>
    </location>
</feature>
<keyword evidence="4" id="KW-1185">Reference proteome</keyword>
<dbReference type="RefSeq" id="WP_022874730.1">
    <property type="nucleotide sequence ID" value="NZ_CP032549.1"/>
</dbReference>
<evidence type="ECO:0000313" key="4">
    <source>
        <dbReference type="Proteomes" id="UP000502331"/>
    </source>
</evidence>
<keyword evidence="2" id="KW-0812">Transmembrane</keyword>
<evidence type="ECO:0000256" key="2">
    <source>
        <dbReference type="SAM" id="Phobius"/>
    </source>
</evidence>
<organism evidence="3 4">
    <name type="scientific">Glutamicibacter mishrai</name>
    <dbReference type="NCBI Taxonomy" id="1775880"/>
    <lineage>
        <taxon>Bacteria</taxon>
        <taxon>Bacillati</taxon>
        <taxon>Actinomycetota</taxon>
        <taxon>Actinomycetes</taxon>
        <taxon>Micrococcales</taxon>
        <taxon>Micrococcaceae</taxon>
        <taxon>Glutamicibacter</taxon>
    </lineage>
</organism>
<dbReference type="Proteomes" id="UP000502331">
    <property type="component" value="Chromosome"/>
</dbReference>
<proteinExistence type="predicted"/>
<accession>A0A6H0SHX6</accession>
<dbReference type="AlphaFoldDB" id="A0A6H0SHX6"/>
<evidence type="ECO:0000256" key="1">
    <source>
        <dbReference type="SAM" id="MobiDB-lite"/>
    </source>
</evidence>
<gene>
    <name evidence="3" type="ORF">D3791_07085</name>
</gene>
<evidence type="ECO:0000313" key="3">
    <source>
        <dbReference type="EMBL" id="QIV86914.1"/>
    </source>
</evidence>
<keyword evidence="2" id="KW-1133">Transmembrane helix</keyword>
<reference evidence="3 4" key="1">
    <citation type="submission" date="2018-09" db="EMBL/GenBank/DDBJ databases">
        <title>Glutamicibacter mishrai S5-52T (LMG 29155T = KCTC 39846T).</title>
        <authorList>
            <person name="Das S.K."/>
        </authorList>
    </citation>
    <scope>NUCLEOTIDE SEQUENCE [LARGE SCALE GENOMIC DNA]</scope>
    <source>
        <strain evidence="3 4">S5-52</strain>
    </source>
</reference>
<dbReference type="EMBL" id="CP032549">
    <property type="protein sequence ID" value="QIV86914.1"/>
    <property type="molecule type" value="Genomic_DNA"/>
</dbReference>
<feature type="transmembrane region" description="Helical" evidence="2">
    <location>
        <begin position="22"/>
        <end position="42"/>
    </location>
</feature>
<name>A0A6H0SHX6_9MICC</name>
<sequence length="106" mass="11497">MDTNSAPSLLTKELSDLSLDEVLFTSLIFVAVLLAVLISFGIKTYLHQRKTARSTVEEEAVEVRLGTNLKPARTTPTHGAQSRDLPARPGGLRNSEPAMSKFDNGS</sequence>
<protein>
    <submittedName>
        <fullName evidence="3">Uncharacterized protein</fullName>
    </submittedName>
</protein>
<keyword evidence="2" id="KW-0472">Membrane</keyword>